<dbReference type="Gene3D" id="1.10.287.470">
    <property type="entry name" value="Helix hairpin bin"/>
    <property type="match status" value="2"/>
</dbReference>
<dbReference type="Gene3D" id="2.40.30.170">
    <property type="match status" value="1"/>
</dbReference>
<name>A0A1F6LHX6_9BACT</name>
<feature type="transmembrane region" description="Helical" evidence="2">
    <location>
        <begin position="12"/>
        <end position="30"/>
    </location>
</feature>
<protein>
    <recommendedName>
        <fullName evidence="3">Multidrug resistance protein MdtA-like C-terminal permuted SH3 domain-containing protein</fullName>
    </recommendedName>
</protein>
<organism evidence="4 5">
    <name type="scientific">Candidatus Magasanikbacteria bacterium RIFCSPHIGHO2_01_FULL_33_34</name>
    <dbReference type="NCBI Taxonomy" id="1798671"/>
    <lineage>
        <taxon>Bacteria</taxon>
        <taxon>Candidatus Magasanikiibacteriota</taxon>
    </lineage>
</organism>
<dbReference type="AlphaFoldDB" id="A0A1F6LHX6"/>
<dbReference type="Gene3D" id="2.40.50.100">
    <property type="match status" value="2"/>
</dbReference>
<proteinExistence type="predicted"/>
<evidence type="ECO:0000256" key="1">
    <source>
        <dbReference type="SAM" id="Coils"/>
    </source>
</evidence>
<feature type="coiled-coil region" evidence="1">
    <location>
        <begin position="108"/>
        <end position="135"/>
    </location>
</feature>
<sequence>MFFRRKSFYIKYKKVLIVVGIILVVVVVGFRNFSQKNDKKSVEETNQSVSLISLQEYKQNSAVVKGTGEVEAVDQVELKSEVSATVSSVLVSIGDKVVAGQPLVYFKNGELASQYEQAKADLERAKVSKEQLEFQYQMAMSSQSRTESNALSAITSAQAAYDLAENNLQLNSTESSSKIVKKSYDTVVPIIKTFYSTLRTSLLDADSILGIKVVSANDKYKNKISLNDVGALNIADSQFKRASVKIDDIYDLITNLSIDSNQVEIDNAIMGINDALGSIDILWDNLDVVLSNSTGSDIFDSLKVVVDAGNNDVVNVSTGLVNVRQTLDNAKSSLTGVEITYNKAIEDLKETKIRAEADVNSSLAQLNQAETAIRMQDTAIARAQAVVNGIGSSLLKTTIKSPISGTVAVLPAKAGELITPGSLVASIVNVSGLQIRSFVDSSDVSKVSVNAPVVIAGNIKGVVTNVAPSIDPKTRKVEVLVAVSEPELSKFVVGQYVDIDIEEITKEEDNNIIRLPLKSIDVTDNGAFVFGLNNENIVEKHEVVLSRVIGTDVEVISGLENIETIIKSVRGIKEGDKVDIIK</sequence>
<feature type="domain" description="Multidrug resistance protein MdtA-like C-terminal permuted SH3" evidence="3">
    <location>
        <begin position="511"/>
        <end position="562"/>
    </location>
</feature>
<comment type="caution">
    <text evidence="4">The sequence shown here is derived from an EMBL/GenBank/DDBJ whole genome shotgun (WGS) entry which is preliminary data.</text>
</comment>
<accession>A0A1F6LHX6</accession>
<gene>
    <name evidence="4" type="ORF">A2725_04115</name>
</gene>
<dbReference type="Gene3D" id="2.40.420.20">
    <property type="match status" value="1"/>
</dbReference>
<dbReference type="GO" id="GO:1990281">
    <property type="term" value="C:efflux pump complex"/>
    <property type="evidence" value="ECO:0007669"/>
    <property type="project" value="TreeGrafter"/>
</dbReference>
<reference evidence="4 5" key="1">
    <citation type="journal article" date="2016" name="Nat. Commun.">
        <title>Thousands of microbial genomes shed light on interconnected biogeochemical processes in an aquifer system.</title>
        <authorList>
            <person name="Anantharaman K."/>
            <person name="Brown C.T."/>
            <person name="Hug L.A."/>
            <person name="Sharon I."/>
            <person name="Castelle C.J."/>
            <person name="Probst A.J."/>
            <person name="Thomas B.C."/>
            <person name="Singh A."/>
            <person name="Wilkins M.J."/>
            <person name="Karaoz U."/>
            <person name="Brodie E.L."/>
            <person name="Williams K.H."/>
            <person name="Hubbard S.S."/>
            <person name="Banfield J.F."/>
        </authorList>
    </citation>
    <scope>NUCLEOTIDE SEQUENCE [LARGE SCALE GENOMIC DNA]</scope>
</reference>
<dbReference type="PANTHER" id="PTHR30469:SF15">
    <property type="entry name" value="HLYD FAMILY OF SECRETION PROTEINS"/>
    <property type="match status" value="1"/>
</dbReference>
<evidence type="ECO:0000259" key="3">
    <source>
        <dbReference type="Pfam" id="PF25967"/>
    </source>
</evidence>
<evidence type="ECO:0000313" key="5">
    <source>
        <dbReference type="Proteomes" id="UP000177067"/>
    </source>
</evidence>
<evidence type="ECO:0000256" key="2">
    <source>
        <dbReference type="SAM" id="Phobius"/>
    </source>
</evidence>
<keyword evidence="2" id="KW-1133">Transmembrane helix</keyword>
<dbReference type="PANTHER" id="PTHR30469">
    <property type="entry name" value="MULTIDRUG RESISTANCE PROTEIN MDTA"/>
    <property type="match status" value="1"/>
</dbReference>
<dbReference type="EMBL" id="MFPS01000008">
    <property type="protein sequence ID" value="OGH58903.1"/>
    <property type="molecule type" value="Genomic_DNA"/>
</dbReference>
<dbReference type="Pfam" id="PF25967">
    <property type="entry name" value="RND-MFP_C"/>
    <property type="match status" value="1"/>
</dbReference>
<dbReference type="Proteomes" id="UP000177067">
    <property type="component" value="Unassembled WGS sequence"/>
</dbReference>
<dbReference type="GO" id="GO:0015562">
    <property type="term" value="F:efflux transmembrane transporter activity"/>
    <property type="evidence" value="ECO:0007669"/>
    <property type="project" value="TreeGrafter"/>
</dbReference>
<keyword evidence="2" id="KW-0812">Transmembrane</keyword>
<dbReference type="SUPFAM" id="SSF111369">
    <property type="entry name" value="HlyD-like secretion proteins"/>
    <property type="match status" value="2"/>
</dbReference>
<dbReference type="InterPro" id="IPR058627">
    <property type="entry name" value="MdtA-like_C"/>
</dbReference>
<keyword evidence="1" id="KW-0175">Coiled coil</keyword>
<evidence type="ECO:0000313" key="4">
    <source>
        <dbReference type="EMBL" id="OGH58903.1"/>
    </source>
</evidence>
<keyword evidence="2" id="KW-0472">Membrane</keyword>